<evidence type="ECO:0000256" key="1">
    <source>
        <dbReference type="ARBA" id="ARBA00004141"/>
    </source>
</evidence>
<feature type="transmembrane region" description="Helical" evidence="8">
    <location>
        <begin position="266"/>
        <end position="289"/>
    </location>
</feature>
<evidence type="ECO:0000256" key="6">
    <source>
        <dbReference type="ARBA" id="ARBA00023136"/>
    </source>
</evidence>
<gene>
    <name evidence="10" type="ORF">PHYEVI_LOCUS11705</name>
</gene>
<evidence type="ECO:0000313" key="11">
    <source>
        <dbReference type="Proteomes" id="UP001153712"/>
    </source>
</evidence>
<dbReference type="PANTHER" id="PTHR11662">
    <property type="entry name" value="SOLUTE CARRIER FAMILY 17"/>
    <property type="match status" value="1"/>
</dbReference>
<dbReference type="PANTHER" id="PTHR11662:SF336">
    <property type="entry name" value="LP19554P"/>
    <property type="match status" value="1"/>
</dbReference>
<proteinExistence type="predicted"/>
<dbReference type="EMBL" id="OU900102">
    <property type="protein sequence ID" value="CAG9865472.1"/>
    <property type="molecule type" value="Genomic_DNA"/>
</dbReference>
<feature type="transmembrane region" description="Helical" evidence="8">
    <location>
        <begin position="440"/>
        <end position="459"/>
    </location>
</feature>
<evidence type="ECO:0000256" key="3">
    <source>
        <dbReference type="ARBA" id="ARBA00022692"/>
    </source>
</evidence>
<feature type="region of interest" description="Disordered" evidence="7">
    <location>
        <begin position="468"/>
        <end position="507"/>
    </location>
</feature>
<dbReference type="GO" id="GO:0015293">
    <property type="term" value="F:symporter activity"/>
    <property type="evidence" value="ECO:0007669"/>
    <property type="project" value="UniProtKB-KW"/>
</dbReference>
<evidence type="ECO:0000256" key="5">
    <source>
        <dbReference type="ARBA" id="ARBA00022989"/>
    </source>
</evidence>
<evidence type="ECO:0000256" key="2">
    <source>
        <dbReference type="ARBA" id="ARBA00022448"/>
    </source>
</evidence>
<dbReference type="InterPro" id="IPR011701">
    <property type="entry name" value="MFS"/>
</dbReference>
<evidence type="ECO:0000313" key="10">
    <source>
        <dbReference type="EMBL" id="CAG9865472.1"/>
    </source>
</evidence>
<name>A0A9N9U051_PHYSR</name>
<feature type="compositionally biased region" description="Basic and acidic residues" evidence="7">
    <location>
        <begin position="495"/>
        <end position="507"/>
    </location>
</feature>
<evidence type="ECO:0000256" key="4">
    <source>
        <dbReference type="ARBA" id="ARBA00022847"/>
    </source>
</evidence>
<keyword evidence="5 8" id="KW-1133">Transmembrane helix</keyword>
<dbReference type="PROSITE" id="PS50850">
    <property type="entry name" value="MFS"/>
    <property type="match status" value="1"/>
</dbReference>
<dbReference type="OrthoDB" id="2985014at2759"/>
<feature type="transmembrane region" description="Helical" evidence="8">
    <location>
        <begin position="16"/>
        <end position="42"/>
    </location>
</feature>
<comment type="subcellular location">
    <subcellularLocation>
        <location evidence="1">Membrane</location>
        <topology evidence="1">Multi-pass membrane protein</topology>
    </subcellularLocation>
</comment>
<dbReference type="FunFam" id="1.20.1250.20:FF:000003">
    <property type="entry name" value="Solute carrier family 17 member 3"/>
    <property type="match status" value="1"/>
</dbReference>
<evidence type="ECO:0000256" key="8">
    <source>
        <dbReference type="SAM" id="Phobius"/>
    </source>
</evidence>
<accession>A0A9N9U051</accession>
<keyword evidence="11" id="KW-1185">Reference proteome</keyword>
<reference evidence="10" key="1">
    <citation type="submission" date="2022-01" db="EMBL/GenBank/DDBJ databases">
        <authorList>
            <person name="King R."/>
        </authorList>
    </citation>
    <scope>NUCLEOTIDE SEQUENCE</scope>
</reference>
<dbReference type="CDD" id="cd17318">
    <property type="entry name" value="MFS_SLC17"/>
    <property type="match status" value="1"/>
</dbReference>
<keyword evidence="6 8" id="KW-0472">Membrane</keyword>
<protein>
    <recommendedName>
        <fullName evidence="9">Major facilitator superfamily (MFS) profile domain-containing protein</fullName>
    </recommendedName>
</protein>
<feature type="transmembrane region" description="Helical" evidence="8">
    <location>
        <begin position="117"/>
        <end position="138"/>
    </location>
</feature>
<dbReference type="InterPro" id="IPR020846">
    <property type="entry name" value="MFS_dom"/>
</dbReference>
<keyword evidence="3 8" id="KW-0812">Transmembrane</keyword>
<dbReference type="Pfam" id="PF07690">
    <property type="entry name" value="MFS_1"/>
    <property type="match status" value="1"/>
</dbReference>
<feature type="transmembrane region" description="Helical" evidence="8">
    <location>
        <begin position="179"/>
        <end position="201"/>
    </location>
</feature>
<dbReference type="AlphaFoldDB" id="A0A9N9U051"/>
<sequence>MKRGSIKNCIPTRATIWVMCFTCTLFLYMIRINLSIILLAMVEPQAGNESSVPECIRIQQTQATQNSTALPLVAQPDYGTRYDWDKKLQGLILSAYFWGFTLNGIPGGALAEKFGPARCVTVSFLLSGLLTLLAPWAASLHYTLFIISRFLVGLLGGMVFPSLHCLVARWAPPDEKGKFIGALLGGSLGTIITWPLLGAVIEKFGWAWAFFSSGSLVIAWTVSWWFCVTDSPEQHPRISEEEKRHIVDSLKGRISKVKALPPYKDIFLCVPFWALICLHFGNLWGLFFLMTAGPNFLSTVLGFTLGHTGVLAALPYLARLVFGIIFGQLGDYIIKRNLMQKTTIRKSFVLVSHILPGVLLLVQTLTGCNVTWAMVLITMSLGLNGASTLTNLQNSQDLSPNFAGTLYGIMNCIGSTTGFINPTIVGYITAEKNGLSEWRTIFYLGSSVYIASGILFYLFGTGETQSWNEAESKGSDENNESAGDGIENIGFDGIDSEKPDVVENTKI</sequence>
<feature type="transmembrane region" description="Helical" evidence="8">
    <location>
        <begin position="88"/>
        <end position="105"/>
    </location>
</feature>
<dbReference type="GO" id="GO:0006820">
    <property type="term" value="P:monoatomic anion transport"/>
    <property type="evidence" value="ECO:0007669"/>
    <property type="project" value="TreeGrafter"/>
</dbReference>
<dbReference type="InterPro" id="IPR036259">
    <property type="entry name" value="MFS_trans_sf"/>
</dbReference>
<feature type="transmembrane region" description="Helical" evidence="8">
    <location>
        <begin position="404"/>
        <end position="428"/>
    </location>
</feature>
<evidence type="ECO:0000259" key="9">
    <source>
        <dbReference type="PROSITE" id="PS50850"/>
    </source>
</evidence>
<dbReference type="InterPro" id="IPR050382">
    <property type="entry name" value="MFS_Na/Anion_cotransporter"/>
</dbReference>
<feature type="transmembrane region" description="Helical" evidence="8">
    <location>
        <begin position="348"/>
        <end position="366"/>
    </location>
</feature>
<feature type="transmembrane region" description="Helical" evidence="8">
    <location>
        <begin position="309"/>
        <end position="327"/>
    </location>
</feature>
<keyword evidence="4" id="KW-0769">Symport</keyword>
<organism evidence="10 11">
    <name type="scientific">Phyllotreta striolata</name>
    <name type="common">Striped flea beetle</name>
    <name type="synonym">Crioceris striolata</name>
    <dbReference type="NCBI Taxonomy" id="444603"/>
    <lineage>
        <taxon>Eukaryota</taxon>
        <taxon>Metazoa</taxon>
        <taxon>Ecdysozoa</taxon>
        <taxon>Arthropoda</taxon>
        <taxon>Hexapoda</taxon>
        <taxon>Insecta</taxon>
        <taxon>Pterygota</taxon>
        <taxon>Neoptera</taxon>
        <taxon>Endopterygota</taxon>
        <taxon>Coleoptera</taxon>
        <taxon>Polyphaga</taxon>
        <taxon>Cucujiformia</taxon>
        <taxon>Chrysomeloidea</taxon>
        <taxon>Chrysomelidae</taxon>
        <taxon>Galerucinae</taxon>
        <taxon>Alticini</taxon>
        <taxon>Phyllotreta</taxon>
    </lineage>
</organism>
<evidence type="ECO:0000256" key="7">
    <source>
        <dbReference type="SAM" id="MobiDB-lite"/>
    </source>
</evidence>
<dbReference type="SUPFAM" id="SSF103473">
    <property type="entry name" value="MFS general substrate transporter"/>
    <property type="match status" value="1"/>
</dbReference>
<feature type="transmembrane region" description="Helical" evidence="8">
    <location>
        <begin position="207"/>
        <end position="228"/>
    </location>
</feature>
<dbReference type="Gene3D" id="1.20.1250.20">
    <property type="entry name" value="MFS general substrate transporter like domains"/>
    <property type="match status" value="2"/>
</dbReference>
<feature type="domain" description="Major facilitator superfamily (MFS) profile" evidence="9">
    <location>
        <begin position="19"/>
        <end position="464"/>
    </location>
</feature>
<dbReference type="Proteomes" id="UP001153712">
    <property type="component" value="Chromosome 9"/>
</dbReference>
<keyword evidence="2" id="KW-0813">Transport</keyword>
<dbReference type="GO" id="GO:0016020">
    <property type="term" value="C:membrane"/>
    <property type="evidence" value="ECO:0007669"/>
    <property type="project" value="UniProtKB-SubCell"/>
</dbReference>
<feature type="transmembrane region" description="Helical" evidence="8">
    <location>
        <begin position="144"/>
        <end position="167"/>
    </location>
</feature>